<evidence type="ECO:0008006" key="3">
    <source>
        <dbReference type="Google" id="ProtNLM"/>
    </source>
</evidence>
<evidence type="ECO:0000313" key="2">
    <source>
        <dbReference type="Proteomes" id="UP000235005"/>
    </source>
</evidence>
<sequence length="269" mass="30502">MYPETILPIAAHIPHAGTEVPNSVRDQFLSRPDELWREIIRVTDWYTDELFGIPGTAICQTPISRVVVDLERYIDDGLEENAAFGQGVIYAHNTLGGKIRRQISDQERSLLLDNYYRPWHLTLELNIEQQLAQWGHCLLLDCHSFPDEPFGHEGEDVVPRPDICLGLNAENTHPWLLERCVSLFEHHGYSVRTDGPYSGCLVPPKHLGDERVPAIMLEINRRLYLQTAEQETYGPGDKPIKSGAFDAVRNDIWSIVLLLAKEATCRAPA</sequence>
<accession>A0A2N5X1T5</accession>
<protein>
    <recommendedName>
        <fullName evidence="3">N-formylglutamate amidohydrolase</fullName>
    </recommendedName>
</protein>
<dbReference type="AlphaFoldDB" id="A0A2N5X1T5"/>
<comment type="caution">
    <text evidence="1">The sequence shown here is derived from an EMBL/GenBank/DDBJ whole genome shotgun (WGS) entry which is preliminary data.</text>
</comment>
<dbReference type="InterPro" id="IPR007709">
    <property type="entry name" value="N-FG_amidohydro"/>
</dbReference>
<dbReference type="Gene3D" id="3.40.630.40">
    <property type="entry name" value="Zn-dependent exopeptidases"/>
    <property type="match status" value="1"/>
</dbReference>
<dbReference type="SUPFAM" id="SSF53187">
    <property type="entry name" value="Zn-dependent exopeptidases"/>
    <property type="match status" value="1"/>
</dbReference>
<name>A0A2N5X1T5_9GAMM</name>
<dbReference type="RefSeq" id="WP_101518226.1">
    <property type="nucleotide sequence ID" value="NZ_PKUS01000014.1"/>
</dbReference>
<gene>
    <name evidence="1" type="ORF">C0039_12420</name>
</gene>
<keyword evidence="2" id="KW-1185">Reference proteome</keyword>
<proteinExistence type="predicted"/>
<dbReference type="OrthoDB" id="8716700at2"/>
<dbReference type="Proteomes" id="UP000235005">
    <property type="component" value="Unassembled WGS sequence"/>
</dbReference>
<evidence type="ECO:0000313" key="1">
    <source>
        <dbReference type="EMBL" id="PLW68449.1"/>
    </source>
</evidence>
<dbReference type="Pfam" id="PF05013">
    <property type="entry name" value="FGase"/>
    <property type="match status" value="1"/>
</dbReference>
<dbReference type="EMBL" id="PKUS01000014">
    <property type="protein sequence ID" value="PLW68449.1"/>
    <property type="molecule type" value="Genomic_DNA"/>
</dbReference>
<reference evidence="1 2" key="1">
    <citation type="submission" date="2018-01" db="EMBL/GenBank/DDBJ databases">
        <title>The draft genome sequence of Halioglobus lutimaris HF004.</title>
        <authorList>
            <person name="Du Z.-J."/>
            <person name="Shi M.-J."/>
        </authorList>
    </citation>
    <scope>NUCLEOTIDE SEQUENCE [LARGE SCALE GENOMIC DNA]</scope>
    <source>
        <strain evidence="1 2">HF004</strain>
    </source>
</reference>
<organism evidence="1 2">
    <name type="scientific">Pseudohalioglobus lutimaris</name>
    <dbReference type="NCBI Taxonomy" id="1737061"/>
    <lineage>
        <taxon>Bacteria</taxon>
        <taxon>Pseudomonadati</taxon>
        <taxon>Pseudomonadota</taxon>
        <taxon>Gammaproteobacteria</taxon>
        <taxon>Cellvibrionales</taxon>
        <taxon>Halieaceae</taxon>
        <taxon>Pseudohalioglobus</taxon>
    </lineage>
</organism>